<name>A0A835N4Q5_9ROSI</name>
<proteinExistence type="predicted"/>
<evidence type="ECO:0000313" key="5">
    <source>
        <dbReference type="Proteomes" id="UP000657918"/>
    </source>
</evidence>
<protein>
    <recommendedName>
        <fullName evidence="3">Response regulatory domain-containing protein</fullName>
    </recommendedName>
</protein>
<dbReference type="Gene3D" id="3.40.50.2300">
    <property type="match status" value="2"/>
</dbReference>
<dbReference type="InterPro" id="IPR052048">
    <property type="entry name" value="ST_Response_Regulator"/>
</dbReference>
<dbReference type="InterPro" id="IPR001789">
    <property type="entry name" value="Sig_transdc_resp-reg_receiver"/>
</dbReference>
<evidence type="ECO:0000256" key="2">
    <source>
        <dbReference type="SAM" id="MobiDB-lite"/>
    </source>
</evidence>
<dbReference type="AlphaFoldDB" id="A0A835N4Q5"/>
<dbReference type="Proteomes" id="UP000657918">
    <property type="component" value="Unassembled WGS sequence"/>
</dbReference>
<feature type="domain" description="Response regulatory" evidence="3">
    <location>
        <begin position="118"/>
        <end position="233"/>
    </location>
</feature>
<organism evidence="4 5">
    <name type="scientific">Salix dunnii</name>
    <dbReference type="NCBI Taxonomy" id="1413687"/>
    <lineage>
        <taxon>Eukaryota</taxon>
        <taxon>Viridiplantae</taxon>
        <taxon>Streptophyta</taxon>
        <taxon>Embryophyta</taxon>
        <taxon>Tracheophyta</taxon>
        <taxon>Spermatophyta</taxon>
        <taxon>Magnoliopsida</taxon>
        <taxon>eudicotyledons</taxon>
        <taxon>Gunneridae</taxon>
        <taxon>Pentapetalae</taxon>
        <taxon>rosids</taxon>
        <taxon>fabids</taxon>
        <taxon>Malpighiales</taxon>
        <taxon>Salicaceae</taxon>
        <taxon>Saliceae</taxon>
        <taxon>Salix</taxon>
    </lineage>
</organism>
<dbReference type="EMBL" id="JADGMS010000003">
    <property type="protein sequence ID" value="KAF9686229.1"/>
    <property type="molecule type" value="Genomic_DNA"/>
</dbReference>
<comment type="caution">
    <text evidence="4">The sequence shown here is derived from an EMBL/GenBank/DDBJ whole genome shotgun (WGS) entry which is preliminary data.</text>
</comment>
<accession>A0A835N4Q5</accession>
<feature type="region of interest" description="Disordered" evidence="2">
    <location>
        <begin position="1"/>
        <end position="23"/>
    </location>
</feature>
<dbReference type="OrthoDB" id="21225at2759"/>
<reference evidence="4 5" key="1">
    <citation type="submission" date="2020-10" db="EMBL/GenBank/DDBJ databases">
        <title>Plant Genome Project.</title>
        <authorList>
            <person name="Zhang R.-G."/>
        </authorList>
    </citation>
    <scope>NUCLEOTIDE SEQUENCE [LARGE SCALE GENOMIC DNA]</scope>
    <source>
        <strain evidence="4">FAFU-HL-1</strain>
        <tissue evidence="4">Leaf</tissue>
    </source>
</reference>
<keyword evidence="1" id="KW-0597">Phosphoprotein</keyword>
<dbReference type="Pfam" id="PF00072">
    <property type="entry name" value="Response_reg"/>
    <property type="match status" value="2"/>
</dbReference>
<evidence type="ECO:0000313" key="4">
    <source>
        <dbReference type="EMBL" id="KAF9686229.1"/>
    </source>
</evidence>
<dbReference type="PANTHER" id="PTHR43228:SF19">
    <property type="entry name" value="RESPONSE REGULATOR RECEIVER DOMAIN PROTEIN"/>
    <property type="match status" value="1"/>
</dbReference>
<comment type="caution">
    <text evidence="1">Lacks conserved residue(s) required for the propagation of feature annotation.</text>
</comment>
<keyword evidence="5" id="KW-1185">Reference proteome</keyword>
<dbReference type="GO" id="GO:0000160">
    <property type="term" value="P:phosphorelay signal transduction system"/>
    <property type="evidence" value="ECO:0007669"/>
    <property type="project" value="InterPro"/>
</dbReference>
<feature type="domain" description="Response regulatory" evidence="3">
    <location>
        <begin position="342"/>
        <end position="460"/>
    </location>
</feature>
<dbReference type="CDD" id="cd17546">
    <property type="entry name" value="REC_hyHK_CKI1_RcsC-like"/>
    <property type="match status" value="2"/>
</dbReference>
<dbReference type="SMART" id="SM00448">
    <property type="entry name" value="REC"/>
    <property type="match status" value="2"/>
</dbReference>
<dbReference type="SUPFAM" id="SSF52172">
    <property type="entry name" value="CheY-like"/>
    <property type="match status" value="2"/>
</dbReference>
<feature type="modified residue" description="4-aspartylphosphate" evidence="1">
    <location>
        <position position="174"/>
    </location>
</feature>
<evidence type="ECO:0000256" key="1">
    <source>
        <dbReference type="PROSITE-ProRule" id="PRU00169"/>
    </source>
</evidence>
<sequence>MADESDQEMQNPSSVADEDNTQIDQEIQNLVTRLDEHYAQLEKKKHVLENAIRSDIEALKKDHNEARKLRHGLLHGSGDITSSLESASQNIANVKQWLMNQNALESDDDEQDQGNNFSVLIVDDERSVREINRRLTGLAGTQKQLRMEFQEAKNGKEAVYLHLAGASFDLILMDYQMPIMNGIQLLRQMGVKSRIVGVTSESDQQAFFDAGLNNCIQKPLNPAKIAEFLTVSKKRKRIARKPLIPSPMADEDNTQIDQEIQNLVNRLDGRIAKSDLKRKVLENAKGSEIEALKKDRREARRLKSSLLYESAGTRQEIANVDNWLNQKTLLNGEDQDEGYIFSVLIVDDDLTARDTNRRLMMSVETQNQLTMEFQEAKNGKEAVYLHLAGASYDLILMKNHMPIMTGIQATKRLREMGVKSQIVGVSSESDNQAFIDAGLDNCIQKPLDTAKIATFLSDPNKRKGTDTSQG</sequence>
<dbReference type="PANTHER" id="PTHR43228">
    <property type="entry name" value="TWO-COMPONENT RESPONSE REGULATOR"/>
    <property type="match status" value="1"/>
</dbReference>
<evidence type="ECO:0000259" key="3">
    <source>
        <dbReference type="PROSITE" id="PS50110"/>
    </source>
</evidence>
<dbReference type="InterPro" id="IPR011006">
    <property type="entry name" value="CheY-like_superfamily"/>
</dbReference>
<dbReference type="PROSITE" id="PS50110">
    <property type="entry name" value="RESPONSE_REGULATORY"/>
    <property type="match status" value="2"/>
</dbReference>
<gene>
    <name evidence="4" type="ORF">SADUNF_Sadunf03G0136900</name>
</gene>